<sequence length="183" mass="19740">MKRDVQGSVPQPDNWMGSPLDGIGPGGYAGYPGIGGDTAATNAFVGPPPAAGLPVQVLPPAAPQAASPLKGLLNNFNLNDLKGMLDRMGGVEGLLSNVGKVQKFMTTVQQMAPLIKLFMGKKGGSSDDDSEDSYRPRRRRRRRRRSSNRRTRRYGSGSGSGSRERYRRKGGSKGKRRAGNNRR</sequence>
<dbReference type="Proteomes" id="UP000310636">
    <property type="component" value="Unassembled WGS sequence"/>
</dbReference>
<name>A0A4S4BQW6_9BACL</name>
<accession>A0A4S4BQW6</accession>
<evidence type="ECO:0000313" key="2">
    <source>
        <dbReference type="EMBL" id="THF77343.1"/>
    </source>
</evidence>
<evidence type="ECO:0000256" key="1">
    <source>
        <dbReference type="SAM" id="MobiDB-lite"/>
    </source>
</evidence>
<gene>
    <name evidence="2" type="ORF">E6C55_16905</name>
</gene>
<dbReference type="AlphaFoldDB" id="A0A4S4BQW6"/>
<evidence type="ECO:0000313" key="3">
    <source>
        <dbReference type="Proteomes" id="UP000310636"/>
    </source>
</evidence>
<keyword evidence="3" id="KW-1185">Reference proteome</keyword>
<comment type="caution">
    <text evidence="2">The sequence shown here is derived from an EMBL/GenBank/DDBJ whole genome shotgun (WGS) entry which is preliminary data.</text>
</comment>
<feature type="region of interest" description="Disordered" evidence="1">
    <location>
        <begin position="119"/>
        <end position="183"/>
    </location>
</feature>
<dbReference type="OrthoDB" id="2680668at2"/>
<dbReference type="RefSeq" id="WP_136370988.1">
    <property type="nucleotide sequence ID" value="NZ_SSOB01000020.1"/>
</dbReference>
<organism evidence="2 3">
    <name type="scientific">Cohnella fermenti</name>
    <dbReference type="NCBI Taxonomy" id="2565925"/>
    <lineage>
        <taxon>Bacteria</taxon>
        <taxon>Bacillati</taxon>
        <taxon>Bacillota</taxon>
        <taxon>Bacilli</taxon>
        <taxon>Bacillales</taxon>
        <taxon>Paenibacillaceae</taxon>
        <taxon>Cohnella</taxon>
    </lineage>
</organism>
<proteinExistence type="predicted"/>
<dbReference type="EMBL" id="SSOB01000020">
    <property type="protein sequence ID" value="THF77343.1"/>
    <property type="molecule type" value="Genomic_DNA"/>
</dbReference>
<reference evidence="2 3" key="1">
    <citation type="submission" date="2019-04" db="EMBL/GenBank/DDBJ databases">
        <title>Cohnella sp. nov. isolated from preserved vegetables.</title>
        <authorList>
            <person name="Lin S.-Y."/>
            <person name="Hung M.-H."/>
            <person name="Young C.-C."/>
        </authorList>
    </citation>
    <scope>NUCLEOTIDE SEQUENCE [LARGE SCALE GENOMIC DNA]</scope>
    <source>
        <strain evidence="2 3">CC-MHH1044</strain>
    </source>
</reference>
<feature type="compositionally biased region" description="Basic residues" evidence="1">
    <location>
        <begin position="136"/>
        <end position="153"/>
    </location>
</feature>
<evidence type="ECO:0008006" key="4">
    <source>
        <dbReference type="Google" id="ProtNLM"/>
    </source>
</evidence>
<protein>
    <recommendedName>
        <fullName evidence="4">Tyrosine protein kinase</fullName>
    </recommendedName>
</protein>
<feature type="compositionally biased region" description="Basic residues" evidence="1">
    <location>
        <begin position="165"/>
        <end position="183"/>
    </location>
</feature>